<name>A0ABX0T1Q3_9MICO</name>
<comment type="caution">
    <text evidence="3">The sequence shown here is derived from an EMBL/GenBank/DDBJ whole genome shotgun (WGS) entry which is preliminary data.</text>
</comment>
<feature type="transmembrane region" description="Helical" evidence="2">
    <location>
        <begin position="171"/>
        <end position="195"/>
    </location>
</feature>
<keyword evidence="2" id="KW-0812">Transmembrane</keyword>
<gene>
    <name evidence="3" type="ORF">E9228_000042</name>
</gene>
<sequence>MSGPSAPPATGLRRPNRPSLSGLTALSRLTTRAPGTVSVVELVVMCAVAVALTIGSLFQKLQCAADGLDLAYVTRHACLGDTLSLWGIRDLGSHVFPYVGALNERGLPPGTLEYPTLTGLWAWLSALPVDSLRGFLVVTALTFVPVVVLVTVFLARIAGRRAWVFAATPPLFLYALYNWDLLTVLCTAAGLFAAVRWPAGVAPVWRAVVVGALFGLGGAFKLYPLAFVAPFALAFLVDAGVAWGDRFRRATGAVAGAVGIVLVANLPFVLVNASSWFSVIRFQGTRDIDPSTMSIWFWGLQPWSAQTDPGVQHRLNLLSTGATAVAVLAVLLIGLFIGLRRGRMPWIETSAALLCAYLVANKVDSLQYVLWLTPFFVVVRIRLWWVVAYMTANLLLFVGWFHAFALKAVGMTARSWADEAQSIGIWGQIILLPILAVVFLRSHAVDSDADRDDTVPTPSTNAGDHDRSAVVGS</sequence>
<evidence type="ECO:0000313" key="3">
    <source>
        <dbReference type="EMBL" id="NII39423.1"/>
    </source>
</evidence>
<reference evidence="3 4" key="1">
    <citation type="submission" date="2020-03" db="EMBL/GenBank/DDBJ databases">
        <title>Above-ground endophytic microbial communities from plants in different locations in the United States.</title>
        <authorList>
            <person name="Frank C."/>
        </authorList>
    </citation>
    <scope>NUCLEOTIDE SEQUENCE [LARGE SCALE GENOMIC DNA]</scope>
    <source>
        <strain evidence="3 4">WW7</strain>
    </source>
</reference>
<evidence type="ECO:0000313" key="4">
    <source>
        <dbReference type="Proteomes" id="UP001318300"/>
    </source>
</evidence>
<proteinExistence type="predicted"/>
<feature type="transmembrane region" description="Helical" evidence="2">
    <location>
        <begin position="135"/>
        <end position="159"/>
    </location>
</feature>
<keyword evidence="2" id="KW-0472">Membrane</keyword>
<evidence type="ECO:0000256" key="2">
    <source>
        <dbReference type="SAM" id="Phobius"/>
    </source>
</evidence>
<keyword evidence="2" id="KW-1133">Transmembrane helix</keyword>
<feature type="transmembrane region" description="Helical" evidence="2">
    <location>
        <begin position="383"/>
        <end position="404"/>
    </location>
</feature>
<dbReference type="EMBL" id="JAAOYO010000001">
    <property type="protein sequence ID" value="NII39423.1"/>
    <property type="molecule type" value="Genomic_DNA"/>
</dbReference>
<dbReference type="Proteomes" id="UP001318300">
    <property type="component" value="Unassembled WGS sequence"/>
</dbReference>
<accession>A0ABX0T1Q3</accession>
<dbReference type="RefSeq" id="WP_166778655.1">
    <property type="nucleotide sequence ID" value="NZ_JAAOYO010000001.1"/>
</dbReference>
<feature type="compositionally biased region" description="Basic and acidic residues" evidence="1">
    <location>
        <begin position="463"/>
        <end position="473"/>
    </location>
</feature>
<evidence type="ECO:0008006" key="5">
    <source>
        <dbReference type="Google" id="ProtNLM"/>
    </source>
</evidence>
<evidence type="ECO:0000256" key="1">
    <source>
        <dbReference type="SAM" id="MobiDB-lite"/>
    </source>
</evidence>
<feature type="transmembrane region" description="Helical" evidence="2">
    <location>
        <begin position="317"/>
        <end position="339"/>
    </location>
</feature>
<organism evidence="3 4">
    <name type="scientific">Curtobacterium salicis</name>
    <dbReference type="NCBI Taxonomy" id="1779862"/>
    <lineage>
        <taxon>Bacteria</taxon>
        <taxon>Bacillati</taxon>
        <taxon>Actinomycetota</taxon>
        <taxon>Actinomycetes</taxon>
        <taxon>Micrococcales</taxon>
        <taxon>Microbacteriaceae</taxon>
        <taxon>Curtobacterium</taxon>
    </lineage>
</organism>
<feature type="transmembrane region" description="Helical" evidence="2">
    <location>
        <begin position="250"/>
        <end position="271"/>
    </location>
</feature>
<protein>
    <recommendedName>
        <fullName evidence="5">DUF2029 domain-containing protein</fullName>
    </recommendedName>
</protein>
<keyword evidence="4" id="KW-1185">Reference proteome</keyword>
<feature type="transmembrane region" description="Helical" evidence="2">
    <location>
        <begin position="222"/>
        <end position="243"/>
    </location>
</feature>
<feature type="region of interest" description="Disordered" evidence="1">
    <location>
        <begin position="448"/>
        <end position="473"/>
    </location>
</feature>
<feature type="transmembrane region" description="Helical" evidence="2">
    <location>
        <begin position="37"/>
        <end position="58"/>
    </location>
</feature>
<feature type="transmembrane region" description="Helical" evidence="2">
    <location>
        <begin position="425"/>
        <end position="444"/>
    </location>
</feature>